<evidence type="ECO:0000256" key="5">
    <source>
        <dbReference type="PIRSR" id="PIRSR000097-2"/>
    </source>
</evidence>
<dbReference type="InterPro" id="IPR023210">
    <property type="entry name" value="NADP_OxRdtase_dom"/>
</dbReference>
<dbReference type="PROSITE" id="PS00062">
    <property type="entry name" value="ALDOKETO_REDUCTASE_2"/>
    <property type="match status" value="1"/>
</dbReference>
<reference evidence="8" key="2">
    <citation type="journal article" date="2023" name="PLoS ONE">
        <title>Philodulcilactobacillus myokoensis gen. nov., sp. nov., a fructophilic, acidophilic, and agar-phobic lactic acid bacterium isolated from fermented vegetable extracts.</title>
        <authorList>
            <person name="Kouya T."/>
            <person name="Ishiyama Y."/>
            <person name="Ohashi S."/>
            <person name="Kumakubo R."/>
            <person name="Yamazaki T."/>
            <person name="Otaki T."/>
        </authorList>
    </citation>
    <scope>NUCLEOTIDE SEQUENCE</scope>
    <source>
        <strain evidence="8">WR16-4</strain>
    </source>
</reference>
<dbReference type="PRINTS" id="PR00069">
    <property type="entry name" value="ALDKETRDTASE"/>
</dbReference>
<dbReference type="FunFam" id="3.20.20.100:FF:000015">
    <property type="entry name" value="Oxidoreductase, aldo/keto reductase family"/>
    <property type="match status" value="1"/>
</dbReference>
<feature type="domain" description="NADP-dependent oxidoreductase" evidence="7">
    <location>
        <begin position="27"/>
        <end position="260"/>
    </location>
</feature>
<feature type="site" description="Lowers pKa of active site Tyr" evidence="6">
    <location>
        <position position="77"/>
    </location>
</feature>
<feature type="binding site" evidence="5">
    <location>
        <position position="110"/>
    </location>
    <ligand>
        <name>substrate</name>
    </ligand>
</feature>
<evidence type="ECO:0000256" key="4">
    <source>
        <dbReference type="PIRSR" id="PIRSR000097-1"/>
    </source>
</evidence>
<protein>
    <submittedName>
        <fullName evidence="8">Oxidoreductase</fullName>
    </submittedName>
</protein>
<dbReference type="PANTHER" id="PTHR43827">
    <property type="entry name" value="2,5-DIKETO-D-GLUCONIC ACID REDUCTASE"/>
    <property type="match status" value="1"/>
</dbReference>
<dbReference type="InterPro" id="IPR036812">
    <property type="entry name" value="NAD(P)_OxRdtase_dom_sf"/>
</dbReference>
<evidence type="ECO:0000256" key="2">
    <source>
        <dbReference type="ARBA" id="ARBA00022857"/>
    </source>
</evidence>
<sequence length="283" mass="32033">MTKIPNVKLNNGVLMPQEGFGVFQIPDFDQCKQAVKDALSAGYRAIDTAQAYHNEEAVGDAIQESNVDRKDIFLTTKVWVSNFGDHKTAKSVEASMKKLKVDYLDLVILHQPFSDYYGAYRDLEKLYHDGKIRAIGISNFDAGRYVDFVNNVKVTPAINQVETHVFNQQTEDRKWMNKYGTQIESWGPFAEGKNGLFTNPVLKVIGEKHDKSAAQIALKFLAQSGVVIIPKSTHIERMKQNLAIWDFKLNDDEMNAIRGLDLNKSLFLDHHAPETANQLNHLH</sequence>
<comment type="caution">
    <text evidence="8">The sequence shown here is derived from an EMBL/GenBank/DDBJ whole genome shotgun (WGS) entry which is preliminary data.</text>
</comment>
<keyword evidence="3" id="KW-0560">Oxidoreductase</keyword>
<evidence type="ECO:0000259" key="7">
    <source>
        <dbReference type="Pfam" id="PF00248"/>
    </source>
</evidence>
<name>A0A9W6B0X4_9LACO</name>
<dbReference type="PROSITE" id="PS00063">
    <property type="entry name" value="ALDOKETO_REDUCTASE_3"/>
    <property type="match status" value="1"/>
</dbReference>
<evidence type="ECO:0000313" key="9">
    <source>
        <dbReference type="Proteomes" id="UP001144204"/>
    </source>
</evidence>
<organism evidence="8 9">
    <name type="scientific">Philodulcilactobacillus myokoensis</name>
    <dbReference type="NCBI Taxonomy" id="2929573"/>
    <lineage>
        <taxon>Bacteria</taxon>
        <taxon>Bacillati</taxon>
        <taxon>Bacillota</taxon>
        <taxon>Bacilli</taxon>
        <taxon>Lactobacillales</taxon>
        <taxon>Lactobacillaceae</taxon>
        <taxon>Philodulcilactobacillus</taxon>
    </lineage>
</organism>
<dbReference type="Proteomes" id="UP001144204">
    <property type="component" value="Unassembled WGS sequence"/>
</dbReference>
<proteinExistence type="inferred from homology"/>
<evidence type="ECO:0000256" key="6">
    <source>
        <dbReference type="PIRSR" id="PIRSR000097-3"/>
    </source>
</evidence>
<dbReference type="PANTHER" id="PTHR43827:SF3">
    <property type="entry name" value="NADP-DEPENDENT OXIDOREDUCTASE DOMAIN-CONTAINING PROTEIN"/>
    <property type="match status" value="1"/>
</dbReference>
<dbReference type="PROSITE" id="PS00798">
    <property type="entry name" value="ALDOKETO_REDUCTASE_1"/>
    <property type="match status" value="1"/>
</dbReference>
<dbReference type="Gene3D" id="3.20.20.100">
    <property type="entry name" value="NADP-dependent oxidoreductase domain"/>
    <property type="match status" value="1"/>
</dbReference>
<dbReference type="InterPro" id="IPR020471">
    <property type="entry name" value="AKR"/>
</dbReference>
<dbReference type="GO" id="GO:0016616">
    <property type="term" value="F:oxidoreductase activity, acting on the CH-OH group of donors, NAD or NADP as acceptor"/>
    <property type="evidence" value="ECO:0007669"/>
    <property type="project" value="UniProtKB-ARBA"/>
</dbReference>
<reference evidence="8" key="1">
    <citation type="submission" date="2022-07" db="EMBL/GenBank/DDBJ databases">
        <authorList>
            <person name="Kouya T."/>
            <person name="Ishiyama Y."/>
        </authorList>
    </citation>
    <scope>NUCLEOTIDE SEQUENCE</scope>
    <source>
        <strain evidence="8">WR16-4</strain>
    </source>
</reference>
<evidence type="ECO:0000313" key="8">
    <source>
        <dbReference type="EMBL" id="GLB46124.1"/>
    </source>
</evidence>
<evidence type="ECO:0000256" key="3">
    <source>
        <dbReference type="ARBA" id="ARBA00023002"/>
    </source>
</evidence>
<keyword evidence="2" id="KW-0521">NADP</keyword>
<accession>A0A9W6B0X4</accession>
<dbReference type="Pfam" id="PF00248">
    <property type="entry name" value="Aldo_ket_red"/>
    <property type="match status" value="1"/>
</dbReference>
<dbReference type="SUPFAM" id="SSF51430">
    <property type="entry name" value="NAD(P)-linked oxidoreductase"/>
    <property type="match status" value="1"/>
</dbReference>
<dbReference type="EMBL" id="BRPL01000002">
    <property type="protein sequence ID" value="GLB46124.1"/>
    <property type="molecule type" value="Genomic_DNA"/>
</dbReference>
<evidence type="ECO:0000256" key="1">
    <source>
        <dbReference type="ARBA" id="ARBA00007905"/>
    </source>
</evidence>
<dbReference type="PIRSF" id="PIRSF000097">
    <property type="entry name" value="AKR"/>
    <property type="match status" value="1"/>
</dbReference>
<feature type="active site" description="Proton donor" evidence="4">
    <location>
        <position position="52"/>
    </location>
</feature>
<keyword evidence="9" id="KW-1185">Reference proteome</keyword>
<dbReference type="InterPro" id="IPR018170">
    <property type="entry name" value="Aldo/ket_reductase_CS"/>
</dbReference>
<dbReference type="AlphaFoldDB" id="A0A9W6B0X4"/>
<dbReference type="CDD" id="cd19133">
    <property type="entry name" value="AKR_AKR5F1"/>
    <property type="match status" value="1"/>
</dbReference>
<comment type="similarity">
    <text evidence="1">Belongs to the aldo/keto reductase family.</text>
</comment>
<gene>
    <name evidence="8" type="ORF">WR164_01030</name>
</gene>